<proteinExistence type="inferred from homology"/>
<dbReference type="InterPro" id="IPR050256">
    <property type="entry name" value="Glycosyltransferase_2"/>
</dbReference>
<comment type="catalytic activity">
    <reaction evidence="9">
        <text>an NDP-alpha-D-glucose + (2R)-3-phosphoglycerate = (2R)-2-O-(alpha-D-glucopyranosyl)-3-phospho-glycerate + a ribonucleoside 5'-diphosphate + H(+)</text>
        <dbReference type="Rhea" id="RHEA:47244"/>
        <dbReference type="ChEBI" id="CHEBI:15378"/>
        <dbReference type="ChEBI" id="CHEBI:57930"/>
        <dbReference type="ChEBI" id="CHEBI:58272"/>
        <dbReference type="ChEBI" id="CHEBI:62600"/>
        <dbReference type="ChEBI" id="CHEBI:76533"/>
        <dbReference type="EC" id="2.4.1.266"/>
    </reaction>
    <physiologicalReaction direction="left-to-right" evidence="9">
        <dbReference type="Rhea" id="RHEA:47245"/>
    </physiologicalReaction>
</comment>
<dbReference type="Gene3D" id="3.90.550.10">
    <property type="entry name" value="Spore Coat Polysaccharide Biosynthesis Protein SpsA, Chain A"/>
    <property type="match status" value="1"/>
</dbReference>
<keyword evidence="13" id="KW-1185">Reference proteome</keyword>
<accession>A0A6C0G8K2</accession>
<evidence type="ECO:0000256" key="9">
    <source>
        <dbReference type="ARBA" id="ARBA00048997"/>
    </source>
</evidence>
<dbReference type="GO" id="GO:0016757">
    <property type="term" value="F:glycosyltransferase activity"/>
    <property type="evidence" value="ECO:0007669"/>
    <property type="project" value="UniProtKB-KW"/>
</dbReference>
<dbReference type="PANTHER" id="PTHR48090:SF10">
    <property type="entry name" value="GLUCOSYL-3-PHOSPHOGLYCERATE SYNTHASE"/>
    <property type="match status" value="1"/>
</dbReference>
<dbReference type="EC" id="2.4.1.266" evidence="6"/>
<dbReference type="AlphaFoldDB" id="A0A6C0G8K2"/>
<evidence type="ECO:0000256" key="10">
    <source>
        <dbReference type="SAM" id="MobiDB-lite"/>
    </source>
</evidence>
<sequence length="281" mass="30245">MPPFPPSPFPLTPSQPPQPLQLPVTPQPQPQGTAESRGEPLVSVIIPVMNERRTIGRVVREAKRVHPSTEVIVVANGSKDGSAAIARSSGARVIVYDEPLGHDVGRGVGANAARGQALLFIDGDMVIPAAQLRPFVQSVLQGETDVALNDYSGPTDKHAVHSVVLAKHALNALLGRPDLKGTSMTAVPHAISRRALETIGAEALSVPPLAHARAVRLGCKVSAVKHINVGKLNLLRKKRERTNPLERLIVGDHLEAIDWMARHSDERGGYGDAERKRYFAR</sequence>
<dbReference type="Pfam" id="PF00535">
    <property type="entry name" value="Glycos_transf_2"/>
    <property type="match status" value="1"/>
</dbReference>
<dbReference type="PANTHER" id="PTHR48090">
    <property type="entry name" value="UNDECAPRENYL-PHOSPHATE 4-DEOXY-4-FORMAMIDO-L-ARABINOSE TRANSFERASE-RELATED"/>
    <property type="match status" value="1"/>
</dbReference>
<dbReference type="InterPro" id="IPR001173">
    <property type="entry name" value="Glyco_trans_2-like"/>
</dbReference>
<dbReference type="InterPro" id="IPR029044">
    <property type="entry name" value="Nucleotide-diphossugar_trans"/>
</dbReference>
<evidence type="ECO:0000256" key="5">
    <source>
        <dbReference type="ARBA" id="ARBA00022842"/>
    </source>
</evidence>
<dbReference type="SUPFAM" id="SSF53448">
    <property type="entry name" value="Nucleotide-diphospho-sugar transferases"/>
    <property type="match status" value="1"/>
</dbReference>
<evidence type="ECO:0000256" key="4">
    <source>
        <dbReference type="ARBA" id="ARBA00022679"/>
    </source>
</evidence>
<name>A0A6C0G8K2_9BACL</name>
<feature type="region of interest" description="Disordered" evidence="10">
    <location>
        <begin position="1"/>
        <end position="40"/>
    </location>
</feature>
<evidence type="ECO:0000259" key="11">
    <source>
        <dbReference type="Pfam" id="PF00535"/>
    </source>
</evidence>
<reference evidence="12 13" key="1">
    <citation type="submission" date="2020-01" db="EMBL/GenBank/DDBJ databases">
        <title>Paenibacillus sp. nov., isolated from tomato rhizosphere.</title>
        <authorList>
            <person name="Weon H.-Y."/>
            <person name="Lee S.A."/>
        </authorList>
    </citation>
    <scope>NUCLEOTIDE SEQUENCE [LARGE SCALE GENOMIC DNA]</scope>
    <source>
        <strain evidence="12 13">12200R-189</strain>
    </source>
</reference>
<evidence type="ECO:0000313" key="13">
    <source>
        <dbReference type="Proteomes" id="UP000476064"/>
    </source>
</evidence>
<dbReference type="Proteomes" id="UP000476064">
    <property type="component" value="Chromosome"/>
</dbReference>
<evidence type="ECO:0000256" key="6">
    <source>
        <dbReference type="ARBA" id="ARBA00039022"/>
    </source>
</evidence>
<evidence type="ECO:0000256" key="1">
    <source>
        <dbReference type="ARBA" id="ARBA00001946"/>
    </source>
</evidence>
<evidence type="ECO:0000256" key="3">
    <source>
        <dbReference type="ARBA" id="ARBA00022676"/>
    </source>
</evidence>
<evidence type="ECO:0000256" key="7">
    <source>
        <dbReference type="ARBA" id="ARBA00040894"/>
    </source>
</evidence>
<comment type="similarity">
    <text evidence="2">Belongs to the glycosyltransferase 2 family.</text>
</comment>
<organism evidence="12 13">
    <name type="scientific">Paenibacillus lycopersici</name>
    <dbReference type="NCBI Taxonomy" id="2704462"/>
    <lineage>
        <taxon>Bacteria</taxon>
        <taxon>Bacillati</taxon>
        <taxon>Bacillota</taxon>
        <taxon>Bacilli</taxon>
        <taxon>Bacillales</taxon>
        <taxon>Paenibacillaceae</taxon>
        <taxon>Paenibacillus</taxon>
    </lineage>
</organism>
<evidence type="ECO:0000256" key="8">
    <source>
        <dbReference type="ARBA" id="ARBA00048689"/>
    </source>
</evidence>
<dbReference type="KEGG" id="plyc:GXP70_23295"/>
<gene>
    <name evidence="12" type="ORF">GXP70_23295</name>
</gene>
<keyword evidence="4 12" id="KW-0808">Transferase</keyword>
<evidence type="ECO:0000313" key="12">
    <source>
        <dbReference type="EMBL" id="QHT64088.1"/>
    </source>
</evidence>
<comment type="catalytic activity">
    <reaction evidence="8">
        <text>(2R)-3-phosphoglycerate + UDP-alpha-D-glucose = (2R)-2-O-(alpha-D-glucopyranosyl)-3-phospho-glycerate + UDP + H(+)</text>
        <dbReference type="Rhea" id="RHEA:31319"/>
        <dbReference type="ChEBI" id="CHEBI:15378"/>
        <dbReference type="ChEBI" id="CHEBI:58223"/>
        <dbReference type="ChEBI" id="CHEBI:58272"/>
        <dbReference type="ChEBI" id="CHEBI:58885"/>
        <dbReference type="ChEBI" id="CHEBI:62600"/>
        <dbReference type="EC" id="2.4.1.266"/>
    </reaction>
    <physiologicalReaction direction="left-to-right" evidence="8">
        <dbReference type="Rhea" id="RHEA:31320"/>
    </physiologicalReaction>
</comment>
<keyword evidence="3" id="KW-0328">Glycosyltransferase</keyword>
<comment type="cofactor">
    <cofactor evidence="1">
        <name>Mg(2+)</name>
        <dbReference type="ChEBI" id="CHEBI:18420"/>
    </cofactor>
</comment>
<feature type="compositionally biased region" description="Pro residues" evidence="10">
    <location>
        <begin position="1"/>
        <end position="29"/>
    </location>
</feature>
<evidence type="ECO:0000256" key="2">
    <source>
        <dbReference type="ARBA" id="ARBA00006739"/>
    </source>
</evidence>
<keyword evidence="5" id="KW-0460">Magnesium</keyword>
<feature type="domain" description="Glycosyltransferase 2-like" evidence="11">
    <location>
        <begin position="43"/>
        <end position="148"/>
    </location>
</feature>
<dbReference type="EMBL" id="CP048209">
    <property type="protein sequence ID" value="QHT64088.1"/>
    <property type="molecule type" value="Genomic_DNA"/>
</dbReference>
<protein>
    <recommendedName>
        <fullName evidence="7">Glucosyl-3-phosphoglycerate synthase</fullName>
        <ecNumber evidence="6">2.4.1.266</ecNumber>
    </recommendedName>
</protein>